<sequence length="80" mass="8502">MDTSVYLARLSGPVLAITGIGILICPNKSAAWLLLPSEMRNLRAPLLSETLLLISALVVLAAAVPCFFGYIANTRTGDRS</sequence>
<evidence type="ECO:0000313" key="3">
    <source>
        <dbReference type="Proteomes" id="UP000018542"/>
    </source>
</evidence>
<dbReference type="KEGG" id="hni:W911_08615"/>
<evidence type="ECO:0000256" key="1">
    <source>
        <dbReference type="SAM" id="Phobius"/>
    </source>
</evidence>
<feature type="transmembrane region" description="Helical" evidence="1">
    <location>
        <begin position="6"/>
        <end position="25"/>
    </location>
</feature>
<dbReference type="AlphaFoldDB" id="V5SHZ6"/>
<evidence type="ECO:0000313" key="2">
    <source>
        <dbReference type="EMBL" id="AHB50122.1"/>
    </source>
</evidence>
<gene>
    <name evidence="2" type="ORF">W911_08615</name>
</gene>
<accession>V5SHZ6</accession>
<proteinExistence type="predicted"/>
<feature type="transmembrane region" description="Helical" evidence="1">
    <location>
        <begin position="46"/>
        <end position="72"/>
    </location>
</feature>
<keyword evidence="1" id="KW-0812">Transmembrane</keyword>
<dbReference type="HOGENOM" id="CLU_2584982_0_0_5"/>
<keyword evidence="1" id="KW-0472">Membrane</keyword>
<protein>
    <submittedName>
        <fullName evidence="2">Uncharacterized protein</fullName>
    </submittedName>
</protein>
<dbReference type="EMBL" id="CP006912">
    <property type="protein sequence ID" value="AHB50122.1"/>
    <property type="molecule type" value="Genomic_DNA"/>
</dbReference>
<organism evidence="2 3">
    <name type="scientific">Hyphomicrobium nitrativorans NL23</name>
    <dbReference type="NCBI Taxonomy" id="1029756"/>
    <lineage>
        <taxon>Bacteria</taxon>
        <taxon>Pseudomonadati</taxon>
        <taxon>Pseudomonadota</taxon>
        <taxon>Alphaproteobacteria</taxon>
        <taxon>Hyphomicrobiales</taxon>
        <taxon>Hyphomicrobiaceae</taxon>
        <taxon>Hyphomicrobium</taxon>
    </lineage>
</organism>
<keyword evidence="3" id="KW-1185">Reference proteome</keyword>
<dbReference type="Proteomes" id="UP000018542">
    <property type="component" value="Chromosome"/>
</dbReference>
<keyword evidence="1" id="KW-1133">Transmembrane helix</keyword>
<dbReference type="RefSeq" id="WP_023787100.1">
    <property type="nucleotide sequence ID" value="NC_022997.1"/>
</dbReference>
<name>V5SHZ6_9HYPH</name>
<reference evidence="2 3" key="1">
    <citation type="journal article" date="2014" name="Genome Announc.">
        <title>Complete Genome Sequence of Hyphomicrobium nitrativorans Strain NL23, a Denitrifying Bacterium Isolated from Biofilm of a Methanol-Fed Denitrification System Treating Seawater at the Montreal Biodome.</title>
        <authorList>
            <person name="Martineau C."/>
            <person name="Villeneuve C."/>
            <person name="Mauffrey F."/>
            <person name="Villemur R."/>
        </authorList>
    </citation>
    <scope>NUCLEOTIDE SEQUENCE [LARGE SCALE GENOMIC DNA]</scope>
    <source>
        <strain evidence="2">NL23</strain>
    </source>
</reference>
<dbReference type="PATRIC" id="fig|1029756.8.peg.1800"/>